<reference evidence="2" key="2">
    <citation type="submission" date="2015-01" db="EMBL/GenBank/DDBJ databases">
        <title>Evolutionary Origins and Diversification of the Mycorrhizal Mutualists.</title>
        <authorList>
            <consortium name="DOE Joint Genome Institute"/>
            <consortium name="Mycorrhizal Genomics Consortium"/>
            <person name="Kohler A."/>
            <person name="Kuo A."/>
            <person name="Nagy L.G."/>
            <person name="Floudas D."/>
            <person name="Copeland A."/>
            <person name="Barry K.W."/>
            <person name="Cichocki N."/>
            <person name="Veneault-Fourrey C."/>
            <person name="LaButti K."/>
            <person name="Lindquist E.A."/>
            <person name="Lipzen A."/>
            <person name="Lundell T."/>
            <person name="Morin E."/>
            <person name="Murat C."/>
            <person name="Riley R."/>
            <person name="Ohm R."/>
            <person name="Sun H."/>
            <person name="Tunlid A."/>
            <person name="Henrissat B."/>
            <person name="Grigoriev I.V."/>
            <person name="Hibbett D.S."/>
            <person name="Martin F."/>
        </authorList>
    </citation>
    <scope>NUCLEOTIDE SEQUENCE [LARGE SCALE GENOMIC DNA]</scope>
    <source>
        <strain evidence="2">Ve08.2h10</strain>
    </source>
</reference>
<dbReference type="Proteomes" id="UP000054538">
    <property type="component" value="Unassembled WGS sequence"/>
</dbReference>
<organism evidence="1 2">
    <name type="scientific">Paxillus rubicundulus Ve08.2h10</name>
    <dbReference type="NCBI Taxonomy" id="930991"/>
    <lineage>
        <taxon>Eukaryota</taxon>
        <taxon>Fungi</taxon>
        <taxon>Dikarya</taxon>
        <taxon>Basidiomycota</taxon>
        <taxon>Agaricomycotina</taxon>
        <taxon>Agaricomycetes</taxon>
        <taxon>Agaricomycetidae</taxon>
        <taxon>Boletales</taxon>
        <taxon>Paxilineae</taxon>
        <taxon>Paxillaceae</taxon>
        <taxon>Paxillus</taxon>
    </lineage>
</organism>
<reference evidence="1 2" key="1">
    <citation type="submission" date="2014-04" db="EMBL/GenBank/DDBJ databases">
        <authorList>
            <consortium name="DOE Joint Genome Institute"/>
            <person name="Kuo A."/>
            <person name="Kohler A."/>
            <person name="Jargeat P."/>
            <person name="Nagy L.G."/>
            <person name="Floudas D."/>
            <person name="Copeland A."/>
            <person name="Barry K.W."/>
            <person name="Cichocki N."/>
            <person name="Veneault-Fourrey C."/>
            <person name="LaButti K."/>
            <person name="Lindquist E.A."/>
            <person name="Lipzen A."/>
            <person name="Lundell T."/>
            <person name="Morin E."/>
            <person name="Murat C."/>
            <person name="Sun H."/>
            <person name="Tunlid A."/>
            <person name="Henrissat B."/>
            <person name="Grigoriev I.V."/>
            <person name="Hibbett D.S."/>
            <person name="Martin F."/>
            <person name="Nordberg H.P."/>
            <person name="Cantor M.N."/>
            <person name="Hua S.X."/>
        </authorList>
    </citation>
    <scope>NUCLEOTIDE SEQUENCE [LARGE SCALE GENOMIC DNA]</scope>
    <source>
        <strain evidence="1 2">Ve08.2h10</strain>
    </source>
</reference>
<dbReference type="InParanoid" id="A0A0D0EC07"/>
<proteinExistence type="predicted"/>
<dbReference type="AlphaFoldDB" id="A0A0D0EC07"/>
<protein>
    <submittedName>
        <fullName evidence="1">Uncharacterized protein</fullName>
    </submittedName>
</protein>
<dbReference type="OrthoDB" id="2622069at2759"/>
<keyword evidence="2" id="KW-1185">Reference proteome</keyword>
<evidence type="ECO:0000313" key="2">
    <source>
        <dbReference type="Proteomes" id="UP000054538"/>
    </source>
</evidence>
<gene>
    <name evidence="1" type="ORF">PAXRUDRAFT_823771</name>
</gene>
<dbReference type="EMBL" id="KN824889">
    <property type="protein sequence ID" value="KIK98540.1"/>
    <property type="molecule type" value="Genomic_DNA"/>
</dbReference>
<sequence>MRTNIERALNDLIVSNKDTTLANALPAYLRKAGFNETTHDALTLFEHAMHKYLMLPGKSRLVSEKHISGLVAEYWTDKLSAMCAFVCPCSGCGRRISIDPKVLERGQHPAMARKRRCKSLWP</sequence>
<accession>A0A0D0EC07</accession>
<name>A0A0D0EC07_9AGAM</name>
<evidence type="ECO:0000313" key="1">
    <source>
        <dbReference type="EMBL" id="KIK98540.1"/>
    </source>
</evidence>
<dbReference type="HOGENOM" id="CLU_143680_0_0_1"/>